<dbReference type="Pfam" id="PF12689">
    <property type="entry name" value="Acid_PPase"/>
    <property type="match status" value="1"/>
</dbReference>
<evidence type="ECO:0000313" key="2">
    <source>
        <dbReference type="EMBL" id="KER32240.1"/>
    </source>
</evidence>
<accession>A0A075A946</accession>
<feature type="region of interest" description="Disordered" evidence="1">
    <location>
        <begin position="9"/>
        <end position="40"/>
    </location>
</feature>
<dbReference type="RefSeq" id="XP_009164002.1">
    <property type="nucleotide sequence ID" value="XM_009165738.1"/>
</dbReference>
<dbReference type="Proteomes" id="UP000054324">
    <property type="component" value="Unassembled WGS sequence"/>
</dbReference>
<dbReference type="AlphaFoldDB" id="A0A075A946"/>
<keyword evidence="3" id="KW-1185">Reference proteome</keyword>
<dbReference type="STRING" id="6198.A0A075A946"/>
<dbReference type="InterPro" id="IPR036412">
    <property type="entry name" value="HAD-like_sf"/>
</dbReference>
<dbReference type="OrthoDB" id="2865258at2759"/>
<dbReference type="KEGG" id="ovi:T265_01672"/>
<dbReference type="PANTHER" id="PTHR17901:SF14">
    <property type="entry name" value="MAGNESIUM-DEPENDENT PHOSPHATASE 1"/>
    <property type="match status" value="1"/>
</dbReference>
<sequence>MIYLEPYCKGKDKSGRKRDTEMLTPPDIQSDNLDRDRQQETKNDHLRPGFVFILYITLEPHPDCTLWPFDCDYYLGHRFRLNGSTVVDSNNDVVEVCADSESILQSIKRENGVLLACASRTSTPEIARQLVQLRGWHLLFDFMEIYPSSKVKHFTALSKKTGVHFNEMIFFDDLDWNIRDAKQLGLHAHHVPNGITTGLVRRALEEYQKWRENQS</sequence>
<protein>
    <recommendedName>
        <fullName evidence="4">Magnesium-dependent phosphatase 1</fullName>
    </recommendedName>
</protein>
<evidence type="ECO:0000256" key="1">
    <source>
        <dbReference type="SAM" id="MobiDB-lite"/>
    </source>
</evidence>
<dbReference type="Gene3D" id="3.40.50.1000">
    <property type="entry name" value="HAD superfamily/HAD-like"/>
    <property type="match status" value="1"/>
</dbReference>
<dbReference type="SUPFAM" id="SSF56784">
    <property type="entry name" value="HAD-like"/>
    <property type="match status" value="1"/>
</dbReference>
<dbReference type="CTD" id="20315860"/>
<reference evidence="2 3" key="1">
    <citation type="submission" date="2013-11" db="EMBL/GenBank/DDBJ databases">
        <title>Opisthorchis viverrini - life in the bile duct.</title>
        <authorList>
            <person name="Young N.D."/>
            <person name="Nagarajan N."/>
            <person name="Lin S.J."/>
            <person name="Korhonen P.K."/>
            <person name="Jex A.R."/>
            <person name="Hall R.S."/>
            <person name="Safavi-Hemami H."/>
            <person name="Kaewkong W."/>
            <person name="Bertrand D."/>
            <person name="Gao S."/>
            <person name="Seet Q."/>
            <person name="Wongkham S."/>
            <person name="Teh B.T."/>
            <person name="Wongkham C."/>
            <person name="Intapan P.M."/>
            <person name="Maleewong W."/>
            <person name="Yang X."/>
            <person name="Hu M."/>
            <person name="Wang Z."/>
            <person name="Hofmann A."/>
            <person name="Sternberg P.W."/>
            <person name="Tan P."/>
            <person name="Wang J."/>
            <person name="Gasser R.B."/>
        </authorList>
    </citation>
    <scope>NUCLEOTIDE SEQUENCE [LARGE SCALE GENOMIC DNA]</scope>
</reference>
<name>A0A075A946_OPIVI</name>
<gene>
    <name evidence="2" type="ORF">T265_01672</name>
</gene>
<dbReference type="InterPro" id="IPR023214">
    <property type="entry name" value="HAD_sf"/>
</dbReference>
<dbReference type="GO" id="GO:0003993">
    <property type="term" value="F:acid phosphatase activity"/>
    <property type="evidence" value="ECO:0007669"/>
    <property type="project" value="TreeGrafter"/>
</dbReference>
<feature type="compositionally biased region" description="Basic and acidic residues" evidence="1">
    <location>
        <begin position="9"/>
        <end position="21"/>
    </location>
</feature>
<evidence type="ECO:0000313" key="3">
    <source>
        <dbReference type="Proteomes" id="UP000054324"/>
    </source>
</evidence>
<dbReference type="InterPro" id="IPR010036">
    <property type="entry name" value="MDP_1_eu_arc"/>
</dbReference>
<organism evidence="2 3">
    <name type="scientific">Opisthorchis viverrini</name>
    <name type="common">Southeast Asian liver fluke</name>
    <dbReference type="NCBI Taxonomy" id="6198"/>
    <lineage>
        <taxon>Eukaryota</taxon>
        <taxon>Metazoa</taxon>
        <taxon>Spiralia</taxon>
        <taxon>Lophotrochozoa</taxon>
        <taxon>Platyhelminthes</taxon>
        <taxon>Trematoda</taxon>
        <taxon>Digenea</taxon>
        <taxon>Opisthorchiida</taxon>
        <taxon>Opisthorchiata</taxon>
        <taxon>Opisthorchiidae</taxon>
        <taxon>Opisthorchis</taxon>
    </lineage>
</organism>
<proteinExistence type="predicted"/>
<dbReference type="PANTHER" id="PTHR17901">
    <property type="entry name" value="MAGNESIUM-DEPENDENT PHOSPHATASE 1 MDP1"/>
    <property type="match status" value="1"/>
</dbReference>
<dbReference type="EMBL" id="KL596636">
    <property type="protein sequence ID" value="KER32240.1"/>
    <property type="molecule type" value="Genomic_DNA"/>
</dbReference>
<evidence type="ECO:0008006" key="4">
    <source>
        <dbReference type="Google" id="ProtNLM"/>
    </source>
</evidence>
<dbReference type="GeneID" id="20315860"/>